<dbReference type="EMBL" id="DS469519">
    <property type="protein sequence ID" value="EDO47558.1"/>
    <property type="molecule type" value="Genomic_DNA"/>
</dbReference>
<comment type="similarity">
    <text evidence="3">Belongs to the PIGS family.</text>
</comment>
<keyword evidence="6" id="KW-0256">Endoplasmic reticulum</keyword>
<evidence type="ECO:0000256" key="5">
    <source>
        <dbReference type="ARBA" id="ARBA00022692"/>
    </source>
</evidence>
<protein>
    <recommendedName>
        <fullName evidence="12">GPI transamidase component PIG-S</fullName>
    </recommendedName>
</protein>
<dbReference type="eggNOG" id="KOG2459">
    <property type="taxonomic scope" value="Eukaryota"/>
</dbReference>
<evidence type="ECO:0000256" key="2">
    <source>
        <dbReference type="ARBA" id="ARBA00004687"/>
    </source>
</evidence>
<evidence type="ECO:0000313" key="11">
    <source>
        <dbReference type="Proteomes" id="UP000001593"/>
    </source>
</evidence>
<comment type="subcellular location">
    <subcellularLocation>
        <location evidence="1">Endoplasmic reticulum membrane</location>
        <topology evidence="1">Multi-pass membrane protein</topology>
    </subcellularLocation>
</comment>
<dbReference type="AlphaFoldDB" id="A7RM87"/>
<comment type="pathway">
    <text evidence="2">Glycolipid biosynthesis; glycosylphosphatidylinositol-anchor biosynthesis.</text>
</comment>
<feature type="non-terminal residue" evidence="10">
    <location>
        <position position="246"/>
    </location>
</feature>
<dbReference type="GO" id="GO:0016255">
    <property type="term" value="P:attachment of GPI anchor to protein"/>
    <property type="evidence" value="ECO:0000318"/>
    <property type="project" value="GO_Central"/>
</dbReference>
<evidence type="ECO:0000256" key="8">
    <source>
        <dbReference type="ARBA" id="ARBA00023136"/>
    </source>
</evidence>
<keyword evidence="5" id="KW-0812">Transmembrane</keyword>
<name>A7RM87_NEMVE</name>
<evidence type="ECO:0000256" key="4">
    <source>
        <dbReference type="ARBA" id="ARBA00022502"/>
    </source>
</evidence>
<dbReference type="Proteomes" id="UP000001593">
    <property type="component" value="Unassembled WGS sequence"/>
</dbReference>
<dbReference type="GO" id="GO:0042765">
    <property type="term" value="C:GPI-anchor transamidase complex"/>
    <property type="evidence" value="ECO:0000318"/>
    <property type="project" value="GO_Central"/>
</dbReference>
<dbReference type="Pfam" id="PF10510">
    <property type="entry name" value="PIG-S"/>
    <property type="match status" value="1"/>
</dbReference>
<dbReference type="PANTHER" id="PTHR21072">
    <property type="entry name" value="GPI TRANSAMIDASE COMPONENT PIG-S"/>
    <property type="match status" value="1"/>
</dbReference>
<accession>A7RM87</accession>
<keyword evidence="8" id="KW-0472">Membrane</keyword>
<dbReference type="PANTHER" id="PTHR21072:SF13">
    <property type="entry name" value="GPI TRANSAMIDASE COMPONENT PIG-S"/>
    <property type="match status" value="1"/>
</dbReference>
<dbReference type="STRING" id="45351.A7RM87"/>
<keyword evidence="4" id="KW-0337">GPI-anchor biosynthesis</keyword>
<sequence>SFVSLHPNLNFIVFVPSKKHTPLHIRSKDGSSVPSNAFLSPQWGGIVVYNMDDVPSNTSLPLRMALDTRHILTVFITQLKLLLGAEPVGSPQNTLVDVSSTDLTDWVDSPVPWKIMEYLATATTTLTSLAHLLEQIGNMVIGDQIKNQVEQALAAIHKSKEELALGNVTSAFLEAKSAIVSSEKAFFDPSILALLYFPDDQKYAIYIPLFLPISLPVLMSLIKGSSWIMKLWRGEGNTTGEQAESS</sequence>
<dbReference type="GO" id="GO:0006506">
    <property type="term" value="P:GPI anchor biosynthetic process"/>
    <property type="evidence" value="ECO:0007669"/>
    <property type="project" value="UniProtKB-UniPathway"/>
</dbReference>
<dbReference type="HOGENOM" id="CLU_1173165_0_0_1"/>
<dbReference type="OMA" id="NSHAHAE"/>
<dbReference type="InParanoid" id="A7RM87"/>
<reference evidence="10 11" key="1">
    <citation type="journal article" date="2007" name="Science">
        <title>Sea anemone genome reveals ancestral eumetazoan gene repertoire and genomic organization.</title>
        <authorList>
            <person name="Putnam N.H."/>
            <person name="Srivastava M."/>
            <person name="Hellsten U."/>
            <person name="Dirks B."/>
            <person name="Chapman J."/>
            <person name="Salamov A."/>
            <person name="Terry A."/>
            <person name="Shapiro H."/>
            <person name="Lindquist E."/>
            <person name="Kapitonov V.V."/>
            <person name="Jurka J."/>
            <person name="Genikhovich G."/>
            <person name="Grigoriev I.V."/>
            <person name="Lucas S.M."/>
            <person name="Steele R.E."/>
            <person name="Finnerty J.R."/>
            <person name="Technau U."/>
            <person name="Martindale M.Q."/>
            <person name="Rokhsar D.S."/>
        </authorList>
    </citation>
    <scope>NUCLEOTIDE SEQUENCE [LARGE SCALE GENOMIC DNA]</scope>
    <source>
        <strain evidence="11">CH2 X CH6</strain>
    </source>
</reference>
<evidence type="ECO:0000313" key="10">
    <source>
        <dbReference type="EMBL" id="EDO47558.1"/>
    </source>
</evidence>
<evidence type="ECO:0000256" key="7">
    <source>
        <dbReference type="ARBA" id="ARBA00022989"/>
    </source>
</evidence>
<dbReference type="PhylomeDB" id="A7RM87"/>
<gene>
    <name evidence="10" type="ORF">NEMVEDRAFT_v1g86429</name>
</gene>
<keyword evidence="11" id="KW-1185">Reference proteome</keyword>
<evidence type="ECO:0008006" key="12">
    <source>
        <dbReference type="Google" id="ProtNLM"/>
    </source>
</evidence>
<dbReference type="InterPro" id="IPR019540">
    <property type="entry name" value="PtdIno-glycan_biosynth_class_S"/>
</dbReference>
<proteinExistence type="inferred from homology"/>
<dbReference type="UniPathway" id="UPA00196"/>
<keyword evidence="7" id="KW-1133">Transmembrane helix</keyword>
<evidence type="ECO:0000256" key="1">
    <source>
        <dbReference type="ARBA" id="ARBA00004477"/>
    </source>
</evidence>
<keyword evidence="9" id="KW-0325">Glycoprotein</keyword>
<evidence type="ECO:0000256" key="9">
    <source>
        <dbReference type="ARBA" id="ARBA00023180"/>
    </source>
</evidence>
<organism evidence="10 11">
    <name type="scientific">Nematostella vectensis</name>
    <name type="common">Starlet sea anemone</name>
    <dbReference type="NCBI Taxonomy" id="45351"/>
    <lineage>
        <taxon>Eukaryota</taxon>
        <taxon>Metazoa</taxon>
        <taxon>Cnidaria</taxon>
        <taxon>Anthozoa</taxon>
        <taxon>Hexacorallia</taxon>
        <taxon>Actiniaria</taxon>
        <taxon>Edwardsiidae</taxon>
        <taxon>Nematostella</taxon>
    </lineage>
</organism>
<evidence type="ECO:0000256" key="3">
    <source>
        <dbReference type="ARBA" id="ARBA00005316"/>
    </source>
</evidence>
<evidence type="ECO:0000256" key="6">
    <source>
        <dbReference type="ARBA" id="ARBA00022824"/>
    </source>
</evidence>